<keyword evidence="2" id="KW-1185">Reference proteome</keyword>
<reference evidence="1 2" key="1">
    <citation type="journal article" date="2019" name="Sci. Data">
        <title>Hybrid genome assembly and annotation of Danionella translucida.</title>
        <authorList>
            <person name="Kadobianskyi M."/>
            <person name="Schulze L."/>
            <person name="Schuelke M."/>
            <person name="Judkewitz B."/>
        </authorList>
    </citation>
    <scope>NUCLEOTIDE SEQUENCE [LARGE SCALE GENOMIC DNA]</scope>
    <source>
        <strain evidence="1 2">Bolton</strain>
    </source>
</reference>
<accession>A0A553QXP6</accession>
<gene>
    <name evidence="1" type="ORF">DNTS_008441</name>
</gene>
<organism evidence="1 2">
    <name type="scientific">Danionella cerebrum</name>
    <dbReference type="NCBI Taxonomy" id="2873325"/>
    <lineage>
        <taxon>Eukaryota</taxon>
        <taxon>Metazoa</taxon>
        <taxon>Chordata</taxon>
        <taxon>Craniata</taxon>
        <taxon>Vertebrata</taxon>
        <taxon>Euteleostomi</taxon>
        <taxon>Actinopterygii</taxon>
        <taxon>Neopterygii</taxon>
        <taxon>Teleostei</taxon>
        <taxon>Ostariophysi</taxon>
        <taxon>Cypriniformes</taxon>
        <taxon>Danionidae</taxon>
        <taxon>Danioninae</taxon>
        <taxon>Danionella</taxon>
    </lineage>
</organism>
<evidence type="ECO:0000313" key="2">
    <source>
        <dbReference type="Proteomes" id="UP000316079"/>
    </source>
</evidence>
<comment type="caution">
    <text evidence="1">The sequence shown here is derived from an EMBL/GenBank/DDBJ whole genome shotgun (WGS) entry which is preliminary data.</text>
</comment>
<name>A0A553QXP6_9TELE</name>
<dbReference type="OrthoDB" id="336747at2759"/>
<dbReference type="Proteomes" id="UP000316079">
    <property type="component" value="Unassembled WGS sequence"/>
</dbReference>
<protein>
    <submittedName>
        <fullName evidence="1">Uncharacterized protein</fullName>
    </submittedName>
</protein>
<proteinExistence type="predicted"/>
<dbReference type="EMBL" id="SRMA01025437">
    <property type="protein sequence ID" value="TRY94538.1"/>
    <property type="molecule type" value="Genomic_DNA"/>
</dbReference>
<dbReference type="AlphaFoldDB" id="A0A553QXP6"/>
<evidence type="ECO:0000313" key="1">
    <source>
        <dbReference type="EMBL" id="TRY94538.1"/>
    </source>
</evidence>
<sequence length="61" mass="7084">MFHRFPFMLWGTAALPGQATLLFSVKPIQQFLFLHTVDIRSYLLLCFLALAKSIKKRIKES</sequence>